<name>A0A2A3YJA5_9MICO</name>
<evidence type="ECO:0000313" key="5">
    <source>
        <dbReference type="EMBL" id="PCC39175.1"/>
    </source>
</evidence>
<dbReference type="Pfam" id="PF02237">
    <property type="entry name" value="BPL_C"/>
    <property type="match status" value="1"/>
</dbReference>
<comment type="caution">
    <text evidence="5">The sequence shown here is derived from an EMBL/GenBank/DDBJ whole genome shotgun (WGS) entry which is preliminary data.</text>
</comment>
<dbReference type="PROSITE" id="PS51733">
    <property type="entry name" value="BPL_LPL_CATALYTIC"/>
    <property type="match status" value="1"/>
</dbReference>
<keyword evidence="1" id="KW-0092">Biotin</keyword>
<evidence type="ECO:0000259" key="4">
    <source>
        <dbReference type="PROSITE" id="PS51733"/>
    </source>
</evidence>
<dbReference type="EMBL" id="NRGR01000016">
    <property type="protein sequence ID" value="PCC39175.1"/>
    <property type="molecule type" value="Genomic_DNA"/>
</dbReference>
<organism evidence="5 6">
    <name type="scientific">Brachybacterium alimentarium</name>
    <dbReference type="NCBI Taxonomy" id="47845"/>
    <lineage>
        <taxon>Bacteria</taxon>
        <taxon>Bacillati</taxon>
        <taxon>Actinomycetota</taxon>
        <taxon>Actinomycetes</taxon>
        <taxon>Micrococcales</taxon>
        <taxon>Dermabacteraceae</taxon>
        <taxon>Brachybacterium</taxon>
    </lineage>
</organism>
<feature type="region of interest" description="Disordered" evidence="3">
    <location>
        <begin position="1"/>
        <end position="43"/>
    </location>
</feature>
<gene>
    <name evidence="5" type="ORF">CIK66_09850</name>
</gene>
<dbReference type="InterPro" id="IPR045864">
    <property type="entry name" value="aa-tRNA-synth_II/BPL/LPL"/>
</dbReference>
<dbReference type="InterPro" id="IPR003142">
    <property type="entry name" value="BPL_C"/>
</dbReference>
<evidence type="ECO:0000256" key="3">
    <source>
        <dbReference type="SAM" id="MobiDB-lite"/>
    </source>
</evidence>
<dbReference type="PANTHER" id="PTHR12835">
    <property type="entry name" value="BIOTIN PROTEIN LIGASE"/>
    <property type="match status" value="1"/>
</dbReference>
<keyword evidence="6" id="KW-1185">Reference proteome</keyword>
<dbReference type="EC" id="6.3.4.15" evidence="2"/>
<evidence type="ECO:0000256" key="1">
    <source>
        <dbReference type="ARBA" id="ARBA00023267"/>
    </source>
</evidence>
<accession>A0A2A3YJA5</accession>
<feature type="compositionally biased region" description="Low complexity" evidence="3">
    <location>
        <begin position="9"/>
        <end position="24"/>
    </location>
</feature>
<dbReference type="Gene3D" id="2.30.30.100">
    <property type="match status" value="1"/>
</dbReference>
<dbReference type="Gene3D" id="3.30.930.10">
    <property type="entry name" value="Bira Bifunctional Protein, Domain 2"/>
    <property type="match status" value="1"/>
</dbReference>
<dbReference type="SUPFAM" id="SSF55681">
    <property type="entry name" value="Class II aaRS and biotin synthetases"/>
    <property type="match status" value="1"/>
</dbReference>
<dbReference type="AlphaFoldDB" id="A0A2A3YJA5"/>
<protein>
    <recommendedName>
        <fullName evidence="2">biotin--[biotin carboxyl-carrier protein] ligase</fullName>
        <ecNumber evidence="2">6.3.4.15</ecNumber>
    </recommendedName>
</protein>
<dbReference type="GO" id="GO:0005737">
    <property type="term" value="C:cytoplasm"/>
    <property type="evidence" value="ECO:0007669"/>
    <property type="project" value="TreeGrafter"/>
</dbReference>
<feature type="domain" description="BPL/LPL catalytic" evidence="4">
    <location>
        <begin position="34"/>
        <end position="237"/>
    </location>
</feature>
<proteinExistence type="predicted"/>
<sequence length="337" mass="34797">MTETHADPTDSTGSTDPTESTGPTGAPGPVESAGPARWAAPRPLHPTSIRRLGAVASTQDEASALFARGVAAPFVVTAREQLSGRGRLGRAYASPDGGSVYLTYVHRTGLELARRSWFPLAAGLAALAAVASAVGEDGVRLGLKWPNDLHTADGRKLGGILVEGRGADGVLIGIGLNVRGPVVDGEGAAIPGAAWLLGPDGIRNGDGMTGCEDPDALRERIEEALAGSVRAELEALESSQGDAVTAGTMHRYTMTCLTLGQEVRIDPLGTAGAEGARPPSLYGRARAVDDRGRLLVDLPDGERVPVDVGDVRHVRPGGTVRTTTDAVQGVEQEDSSR</sequence>
<evidence type="ECO:0000313" key="6">
    <source>
        <dbReference type="Proteomes" id="UP000218598"/>
    </source>
</evidence>
<reference evidence="5 6" key="1">
    <citation type="journal article" date="2017" name="Elife">
        <title>Extensive horizontal gene transfer in cheese-associated bacteria.</title>
        <authorList>
            <person name="Bonham K.S."/>
            <person name="Wolfe B.E."/>
            <person name="Dutton R.J."/>
        </authorList>
    </citation>
    <scope>NUCLEOTIDE SEQUENCE [LARGE SCALE GENOMIC DNA]</scope>
    <source>
        <strain evidence="5 6">341_9</strain>
    </source>
</reference>
<dbReference type="Pfam" id="PF03099">
    <property type="entry name" value="BPL_LplA_LipB"/>
    <property type="match status" value="1"/>
</dbReference>
<dbReference type="Proteomes" id="UP000218598">
    <property type="component" value="Unassembled WGS sequence"/>
</dbReference>
<dbReference type="RefSeq" id="WP_096197139.1">
    <property type="nucleotide sequence ID" value="NZ_JBQQGT010000009.1"/>
</dbReference>
<dbReference type="OrthoDB" id="9807064at2"/>
<feature type="region of interest" description="Disordered" evidence="3">
    <location>
        <begin position="317"/>
        <end position="337"/>
    </location>
</feature>
<evidence type="ECO:0000256" key="2">
    <source>
        <dbReference type="ARBA" id="ARBA00024227"/>
    </source>
</evidence>
<dbReference type="PANTHER" id="PTHR12835:SF5">
    <property type="entry name" value="BIOTIN--PROTEIN LIGASE"/>
    <property type="match status" value="1"/>
</dbReference>
<dbReference type="GO" id="GO:0004077">
    <property type="term" value="F:biotin--[biotin carboxyl-carrier protein] ligase activity"/>
    <property type="evidence" value="ECO:0007669"/>
    <property type="project" value="UniProtKB-EC"/>
</dbReference>
<dbReference type="InterPro" id="IPR004143">
    <property type="entry name" value="BPL_LPL_catalytic"/>
</dbReference>